<keyword evidence="3" id="KW-1185">Reference proteome</keyword>
<organism evidence="2 3">
    <name type="scientific">Microbacterium ulmi</name>
    <dbReference type="NCBI Taxonomy" id="179095"/>
    <lineage>
        <taxon>Bacteria</taxon>
        <taxon>Bacillati</taxon>
        <taxon>Actinomycetota</taxon>
        <taxon>Actinomycetes</taxon>
        <taxon>Micrococcales</taxon>
        <taxon>Microbacteriaceae</taxon>
        <taxon>Microbacterium</taxon>
    </lineage>
</organism>
<accession>A0A7Y2M1Z7</accession>
<dbReference type="PANTHER" id="PTHR43649:SF11">
    <property type="entry name" value="ABC TRANSPORTER SUBSTRATE-BINDING PROTEIN YESO-RELATED"/>
    <property type="match status" value="1"/>
</dbReference>
<evidence type="ECO:0000256" key="1">
    <source>
        <dbReference type="SAM" id="SignalP"/>
    </source>
</evidence>
<name>A0A7Y2M1Z7_9MICO</name>
<dbReference type="InterPro" id="IPR050490">
    <property type="entry name" value="Bact_solute-bd_prot1"/>
</dbReference>
<dbReference type="EMBL" id="JABEMB010000030">
    <property type="protein sequence ID" value="NNH05040.1"/>
    <property type="molecule type" value="Genomic_DNA"/>
</dbReference>
<dbReference type="Pfam" id="PF01547">
    <property type="entry name" value="SBP_bac_1"/>
    <property type="match status" value="1"/>
</dbReference>
<proteinExistence type="predicted"/>
<reference evidence="2 3" key="1">
    <citation type="submission" date="2020-05" db="EMBL/GenBank/DDBJ databases">
        <title>MicrobeNet Type strains.</title>
        <authorList>
            <person name="Nicholson A.C."/>
        </authorList>
    </citation>
    <scope>NUCLEOTIDE SEQUENCE [LARGE SCALE GENOMIC DNA]</scope>
    <source>
        <strain evidence="2 3">JCM 14282</strain>
    </source>
</reference>
<dbReference type="PROSITE" id="PS51257">
    <property type="entry name" value="PROKAR_LIPOPROTEIN"/>
    <property type="match status" value="1"/>
</dbReference>
<feature type="chain" id="PRO_5030711608" evidence="1">
    <location>
        <begin position="32"/>
        <end position="438"/>
    </location>
</feature>
<dbReference type="InterPro" id="IPR006059">
    <property type="entry name" value="SBP"/>
</dbReference>
<dbReference type="AlphaFoldDB" id="A0A7Y2M1Z7"/>
<protein>
    <submittedName>
        <fullName evidence="2">Extracellular solute-binding protein</fullName>
    </submittedName>
</protein>
<feature type="signal peptide" evidence="1">
    <location>
        <begin position="1"/>
        <end position="31"/>
    </location>
</feature>
<sequence length="438" mass="46644">MNTARSSSRRILRRSAVAGMAALAVGLSACAVPGGSATPVADDPDEPASIRFYWWGSDARNERMQQAIDLFEEDNPNITVTGEFAEWGGYWDKLATSVVGGDTPDVFMQEDRYIADYARRGILADLGAIGVETGDIDESLLTAGAIDGTQFGIPTGSNVYSVIANPALFEAAGVELPDDDTWTWDDYVDIATRIHDGTPGGQVYGTSDATYNEVGFSVYARQHGQSLFDEDGELGYDDDLLEEWFQRSLDLQASGGQPPADSAASLDLLDSPIAKGYAAMNITWSAQLGALSTAVGQDLTILKMPGESEFTKPGMFYKPGMYLSASAKTKHPSAVAKFIDFFANDPRVGGIFLTELGLPGNAPVREAILPKLTPVDQKSADFVAGLADHIVSAPPALPNGAGEVATIIQRINEQVLFGQLTPADAAKQFRSEVEAVIG</sequence>
<dbReference type="RefSeq" id="WP_167035057.1">
    <property type="nucleotide sequence ID" value="NZ_BAAANA010000002.1"/>
</dbReference>
<comment type="caution">
    <text evidence="2">The sequence shown here is derived from an EMBL/GenBank/DDBJ whole genome shotgun (WGS) entry which is preliminary data.</text>
</comment>
<dbReference type="Proteomes" id="UP000543598">
    <property type="component" value="Unassembled WGS sequence"/>
</dbReference>
<dbReference type="PANTHER" id="PTHR43649">
    <property type="entry name" value="ARABINOSE-BINDING PROTEIN-RELATED"/>
    <property type="match status" value="1"/>
</dbReference>
<dbReference type="Gene3D" id="3.40.190.10">
    <property type="entry name" value="Periplasmic binding protein-like II"/>
    <property type="match status" value="2"/>
</dbReference>
<dbReference type="SUPFAM" id="SSF53850">
    <property type="entry name" value="Periplasmic binding protein-like II"/>
    <property type="match status" value="1"/>
</dbReference>
<gene>
    <name evidence="2" type="ORF">HLA99_14405</name>
</gene>
<evidence type="ECO:0000313" key="3">
    <source>
        <dbReference type="Proteomes" id="UP000543598"/>
    </source>
</evidence>
<keyword evidence="1" id="KW-0732">Signal</keyword>
<evidence type="ECO:0000313" key="2">
    <source>
        <dbReference type="EMBL" id="NNH05040.1"/>
    </source>
</evidence>